<proteinExistence type="inferred from homology"/>
<dbReference type="EMBL" id="GIBP01006525">
    <property type="protein sequence ID" value="NDV35494.1"/>
    <property type="molecule type" value="Transcribed_RNA"/>
</dbReference>
<keyword evidence="1" id="KW-0132">Cell division</keyword>
<dbReference type="InterPro" id="IPR013763">
    <property type="entry name" value="Cyclin-like_dom"/>
</dbReference>
<dbReference type="GO" id="GO:0051301">
    <property type="term" value="P:cell division"/>
    <property type="evidence" value="ECO:0007669"/>
    <property type="project" value="UniProtKB-KW"/>
</dbReference>
<dbReference type="Pfam" id="PF00134">
    <property type="entry name" value="Cyclin_N"/>
    <property type="match status" value="1"/>
</dbReference>
<keyword evidence="3" id="KW-0131">Cell cycle</keyword>
<dbReference type="GO" id="GO:0016538">
    <property type="term" value="F:cyclin-dependent protein serine/threonine kinase regulator activity"/>
    <property type="evidence" value="ECO:0007669"/>
    <property type="project" value="InterPro"/>
</dbReference>
<name>A0A6B2LER1_9EUKA</name>
<organism evidence="7">
    <name type="scientific">Arcella intermedia</name>
    <dbReference type="NCBI Taxonomy" id="1963864"/>
    <lineage>
        <taxon>Eukaryota</taxon>
        <taxon>Amoebozoa</taxon>
        <taxon>Tubulinea</taxon>
        <taxon>Elardia</taxon>
        <taxon>Arcellinida</taxon>
        <taxon>Sphaerothecina</taxon>
        <taxon>Arcellidae</taxon>
        <taxon>Arcella</taxon>
    </lineage>
</organism>
<feature type="domain" description="Cyclin C-terminal" evidence="6">
    <location>
        <begin position="106"/>
        <end position="223"/>
    </location>
</feature>
<evidence type="ECO:0000259" key="6">
    <source>
        <dbReference type="SMART" id="SM01332"/>
    </source>
</evidence>
<dbReference type="SUPFAM" id="SSF47954">
    <property type="entry name" value="Cyclin-like"/>
    <property type="match status" value="2"/>
</dbReference>
<reference evidence="7" key="1">
    <citation type="journal article" date="2020" name="J. Eukaryot. Microbiol.">
        <title>De novo Sequencing, Assembly and Annotation of the Transcriptome for the Free-Living Testate Amoeba Arcella intermedia.</title>
        <authorList>
            <person name="Ribeiro G.M."/>
            <person name="Porfirio-Sousa A.L."/>
            <person name="Maurer-Alcala X.X."/>
            <person name="Katz L.A."/>
            <person name="Lahr D.J.G."/>
        </authorList>
    </citation>
    <scope>NUCLEOTIDE SEQUENCE</scope>
</reference>
<dbReference type="InterPro" id="IPR046965">
    <property type="entry name" value="Cyclin_A/B-like"/>
</dbReference>
<dbReference type="AlphaFoldDB" id="A0A6B2LER1"/>
<protein>
    <recommendedName>
        <fullName evidence="8">Cyclin N-terminal domain-containing protein</fullName>
    </recommendedName>
</protein>
<dbReference type="SMART" id="SM01332">
    <property type="entry name" value="Cyclin_C"/>
    <property type="match status" value="1"/>
</dbReference>
<dbReference type="PANTHER" id="PTHR10177">
    <property type="entry name" value="CYCLINS"/>
    <property type="match status" value="1"/>
</dbReference>
<accession>A0A6B2LER1</accession>
<sequence>MELKDRVRKIMVDWIIKVHYTLSLSPETLFLSVSLLDQYTSLFPTPRDAYQLTAIAVLLLSCKVEEVQPPLVEDFLQITNHVFTRQQIKAAEYEILAALRFDLVRPSSFEFMLFYLNVSPVPEIVEYSACYVLESTLMESSMYQFTPSLLAGASLFISRIVHRLPPWTPELSRFHAAECEDFQNCVDSILRHLAGLRRSVTMKGLYRKYSIPAYMHVSAFDYDVRGLLDFI</sequence>
<evidence type="ECO:0000256" key="3">
    <source>
        <dbReference type="ARBA" id="ARBA00023306"/>
    </source>
</evidence>
<keyword evidence="2 4" id="KW-0195">Cyclin</keyword>
<dbReference type="PIRSF" id="PIRSF001771">
    <property type="entry name" value="Cyclin_A_B_D_E"/>
    <property type="match status" value="1"/>
</dbReference>
<dbReference type="InterPro" id="IPR039361">
    <property type="entry name" value="Cyclin"/>
</dbReference>
<evidence type="ECO:0000256" key="2">
    <source>
        <dbReference type="ARBA" id="ARBA00023127"/>
    </source>
</evidence>
<dbReference type="Gene3D" id="1.10.472.10">
    <property type="entry name" value="Cyclin-like"/>
    <property type="match status" value="2"/>
</dbReference>
<evidence type="ECO:0000256" key="1">
    <source>
        <dbReference type="ARBA" id="ARBA00022618"/>
    </source>
</evidence>
<evidence type="ECO:0000256" key="4">
    <source>
        <dbReference type="RuleBase" id="RU000383"/>
    </source>
</evidence>
<dbReference type="GO" id="GO:0044772">
    <property type="term" value="P:mitotic cell cycle phase transition"/>
    <property type="evidence" value="ECO:0007669"/>
    <property type="project" value="InterPro"/>
</dbReference>
<dbReference type="InterPro" id="IPR004367">
    <property type="entry name" value="Cyclin_C-dom"/>
</dbReference>
<dbReference type="InterPro" id="IPR036915">
    <property type="entry name" value="Cyclin-like_sf"/>
</dbReference>
<feature type="domain" description="Cyclin-like" evidence="5">
    <location>
        <begin position="110"/>
        <end position="191"/>
    </location>
</feature>
<evidence type="ECO:0000259" key="5">
    <source>
        <dbReference type="SMART" id="SM00385"/>
    </source>
</evidence>
<evidence type="ECO:0008006" key="8">
    <source>
        <dbReference type="Google" id="ProtNLM"/>
    </source>
</evidence>
<comment type="similarity">
    <text evidence="4">Belongs to the cyclin family.</text>
</comment>
<dbReference type="FunFam" id="1.10.472.10:FF:000001">
    <property type="entry name" value="G2/mitotic-specific cyclin"/>
    <property type="match status" value="1"/>
</dbReference>
<dbReference type="SMART" id="SM00385">
    <property type="entry name" value="CYCLIN"/>
    <property type="match status" value="2"/>
</dbReference>
<dbReference type="Pfam" id="PF02984">
    <property type="entry name" value="Cyclin_C"/>
    <property type="match status" value="1"/>
</dbReference>
<dbReference type="InterPro" id="IPR006671">
    <property type="entry name" value="Cyclin_N"/>
</dbReference>
<feature type="domain" description="Cyclin-like" evidence="5">
    <location>
        <begin position="13"/>
        <end position="97"/>
    </location>
</feature>
<evidence type="ECO:0000313" key="7">
    <source>
        <dbReference type="EMBL" id="NDV35494.1"/>
    </source>
</evidence>
<dbReference type="CDD" id="cd20537">
    <property type="entry name" value="CYCLIN_CCNO-like_rpt2"/>
    <property type="match status" value="1"/>
</dbReference>